<evidence type="ECO:0000313" key="2">
    <source>
        <dbReference type="EMBL" id="MBU3876064.1"/>
    </source>
</evidence>
<comment type="caution">
    <text evidence="2">The sequence shown here is derived from an EMBL/GenBank/DDBJ whole genome shotgun (WGS) entry which is preliminary data.</text>
</comment>
<feature type="transmembrane region" description="Helical" evidence="1">
    <location>
        <begin position="6"/>
        <end position="24"/>
    </location>
</feature>
<dbReference type="EMBL" id="JABACJ020000007">
    <property type="protein sequence ID" value="MBU3876064.1"/>
    <property type="molecule type" value="Genomic_DNA"/>
</dbReference>
<dbReference type="Proteomes" id="UP000723714">
    <property type="component" value="Unassembled WGS sequence"/>
</dbReference>
<feature type="transmembrane region" description="Helical" evidence="1">
    <location>
        <begin position="58"/>
        <end position="80"/>
    </location>
</feature>
<feature type="transmembrane region" description="Helical" evidence="1">
    <location>
        <begin position="86"/>
        <end position="105"/>
    </location>
</feature>
<keyword evidence="3" id="KW-1185">Reference proteome</keyword>
<organism evidence="2 3">
    <name type="scientific">Faecalicatena faecalis</name>
    <dbReference type="NCBI Taxonomy" id="2726362"/>
    <lineage>
        <taxon>Bacteria</taxon>
        <taxon>Bacillati</taxon>
        <taxon>Bacillota</taxon>
        <taxon>Clostridia</taxon>
        <taxon>Lachnospirales</taxon>
        <taxon>Lachnospiraceae</taxon>
        <taxon>Faecalicatena</taxon>
    </lineage>
</organism>
<sequence>MDSMFGAISILILCCGIYCLYAYLKMKKDGHINEVLLLGKNFSEHNCKDKKAYMEKAVPAVLIFGIVTTLYGAIDAIHFYVTPIQILDYIAMAVFFVALVWFMVYTTKLKNKYF</sequence>
<evidence type="ECO:0000256" key="1">
    <source>
        <dbReference type="SAM" id="Phobius"/>
    </source>
</evidence>
<gene>
    <name evidence="2" type="ORF">HGO97_009600</name>
</gene>
<name>A0ABS6D396_9FIRM</name>
<proteinExistence type="predicted"/>
<protein>
    <recommendedName>
        <fullName evidence="4">SdpI/YhfL family protein</fullName>
    </recommendedName>
</protein>
<keyword evidence="1" id="KW-1133">Transmembrane helix</keyword>
<reference evidence="2 3" key="1">
    <citation type="submission" date="2021-06" db="EMBL/GenBank/DDBJ databases">
        <title>Faecalicatena sp. nov. isolated from porcine feces.</title>
        <authorList>
            <person name="Oh B.S."/>
            <person name="Lee J.H."/>
        </authorList>
    </citation>
    <scope>NUCLEOTIDE SEQUENCE [LARGE SCALE GENOMIC DNA]</scope>
    <source>
        <strain evidence="2 3">AGMB00832</strain>
    </source>
</reference>
<evidence type="ECO:0000313" key="3">
    <source>
        <dbReference type="Proteomes" id="UP000723714"/>
    </source>
</evidence>
<keyword evidence="1" id="KW-0812">Transmembrane</keyword>
<evidence type="ECO:0008006" key="4">
    <source>
        <dbReference type="Google" id="ProtNLM"/>
    </source>
</evidence>
<keyword evidence="1" id="KW-0472">Membrane</keyword>
<dbReference type="RefSeq" id="WP_216241083.1">
    <property type="nucleotide sequence ID" value="NZ_JABACJ020000007.1"/>
</dbReference>
<accession>A0ABS6D396</accession>